<gene>
    <name evidence="7" type="ORF">FJY75_12555</name>
</gene>
<feature type="non-terminal residue" evidence="7">
    <location>
        <position position="436"/>
    </location>
</feature>
<dbReference type="InterPro" id="IPR025944">
    <property type="entry name" value="Sigma_54_int_dom_CS"/>
</dbReference>
<sequence>MSVHLFLISSDPSLCALAARAVTGLPIDLQTAQSQSQAQALLAGGARRAPLVLLVDLAGGGYLQTRQWVQQWAPEARAFFIAPPGEPAVWDADAAQAAELRAGQSLQILPRPADPRAQAELFGRILSEATALGDSAGALTGLDDLVGRSVAFRTALETATRAASHDQPLLLVGEPGTGKRLFARSIHAESPRAHAGFVRLECRALSGEALGADPFRAMGAQGAAAGHGLLREAAGGTLLLEEIGALDRRLQPGLARFIDETRLLQAQGADPRRSVRVFASTSLDLGAAVHAGEFHPELYQRLRACEVRVPPLRERPSDILLMAEHFLGRAVPRARGRGRFTLSDAVKQRLISYAWPGNVRELIAVLQVAGLNAEGCAQIDIRHLPDGLLGAAPVKRKALPGPGEPSVQARGARIGTVDADRGTRFTSGSIVVELPE</sequence>
<dbReference type="SMART" id="SM00382">
    <property type="entry name" value="AAA"/>
    <property type="match status" value="1"/>
</dbReference>
<evidence type="ECO:0000313" key="7">
    <source>
        <dbReference type="EMBL" id="MBM3318673.1"/>
    </source>
</evidence>
<comment type="caution">
    <text evidence="7">The sequence shown here is derived from an EMBL/GenBank/DDBJ whole genome shotgun (WGS) entry which is preliminary data.</text>
</comment>
<dbReference type="CDD" id="cd00009">
    <property type="entry name" value="AAA"/>
    <property type="match status" value="1"/>
</dbReference>
<dbReference type="InterPro" id="IPR002078">
    <property type="entry name" value="Sigma_54_int"/>
</dbReference>
<dbReference type="AlphaFoldDB" id="A0A937XEZ4"/>
<dbReference type="GO" id="GO:0006355">
    <property type="term" value="P:regulation of DNA-templated transcription"/>
    <property type="evidence" value="ECO:0007669"/>
    <property type="project" value="InterPro"/>
</dbReference>
<keyword evidence="4" id="KW-0238">DNA-binding</keyword>
<dbReference type="Gene3D" id="3.40.50.300">
    <property type="entry name" value="P-loop containing nucleotide triphosphate hydrolases"/>
    <property type="match status" value="1"/>
</dbReference>
<protein>
    <submittedName>
        <fullName evidence="7">Sigma-54-dependent Fis family transcriptional regulator</fullName>
    </submittedName>
</protein>
<dbReference type="Proteomes" id="UP000748308">
    <property type="component" value="Unassembled WGS sequence"/>
</dbReference>
<dbReference type="InterPro" id="IPR003593">
    <property type="entry name" value="AAA+_ATPase"/>
</dbReference>
<evidence type="ECO:0000256" key="2">
    <source>
        <dbReference type="ARBA" id="ARBA00022840"/>
    </source>
</evidence>
<evidence type="ECO:0000256" key="1">
    <source>
        <dbReference type="ARBA" id="ARBA00022741"/>
    </source>
</evidence>
<dbReference type="PROSITE" id="PS50045">
    <property type="entry name" value="SIGMA54_INTERACT_4"/>
    <property type="match status" value="1"/>
</dbReference>
<evidence type="ECO:0000259" key="6">
    <source>
        <dbReference type="PROSITE" id="PS50045"/>
    </source>
</evidence>
<dbReference type="EMBL" id="VGIY01000440">
    <property type="protein sequence ID" value="MBM3318673.1"/>
    <property type="molecule type" value="Genomic_DNA"/>
</dbReference>
<keyword evidence="3" id="KW-0805">Transcription regulation</keyword>
<dbReference type="GO" id="GO:0005524">
    <property type="term" value="F:ATP binding"/>
    <property type="evidence" value="ECO:0007669"/>
    <property type="project" value="UniProtKB-KW"/>
</dbReference>
<dbReference type="Pfam" id="PF25601">
    <property type="entry name" value="AAA_lid_14"/>
    <property type="match status" value="1"/>
</dbReference>
<dbReference type="GO" id="GO:0003677">
    <property type="term" value="F:DNA binding"/>
    <property type="evidence" value="ECO:0007669"/>
    <property type="project" value="UniProtKB-KW"/>
</dbReference>
<keyword evidence="5" id="KW-0804">Transcription</keyword>
<dbReference type="PANTHER" id="PTHR32071">
    <property type="entry name" value="TRANSCRIPTIONAL REGULATORY PROTEIN"/>
    <property type="match status" value="1"/>
</dbReference>
<dbReference type="Pfam" id="PF00158">
    <property type="entry name" value="Sigma54_activat"/>
    <property type="match status" value="1"/>
</dbReference>
<dbReference type="PROSITE" id="PS00688">
    <property type="entry name" value="SIGMA54_INTERACT_3"/>
    <property type="match status" value="1"/>
</dbReference>
<evidence type="ECO:0000256" key="4">
    <source>
        <dbReference type="ARBA" id="ARBA00023125"/>
    </source>
</evidence>
<feature type="domain" description="Sigma-54 factor interaction" evidence="6">
    <location>
        <begin position="145"/>
        <end position="371"/>
    </location>
</feature>
<dbReference type="InterPro" id="IPR025943">
    <property type="entry name" value="Sigma_54_int_dom_ATP-bd_2"/>
</dbReference>
<accession>A0A937XEZ4</accession>
<keyword evidence="2" id="KW-0067">ATP-binding</keyword>
<dbReference type="PROSITE" id="PS00676">
    <property type="entry name" value="SIGMA54_INTERACT_2"/>
    <property type="match status" value="1"/>
</dbReference>
<dbReference type="InterPro" id="IPR027417">
    <property type="entry name" value="P-loop_NTPase"/>
</dbReference>
<dbReference type="Gene3D" id="1.10.8.60">
    <property type="match status" value="1"/>
</dbReference>
<keyword evidence="1" id="KW-0547">Nucleotide-binding</keyword>
<reference evidence="7" key="1">
    <citation type="submission" date="2019-03" db="EMBL/GenBank/DDBJ databases">
        <title>Lake Tanganyika Metagenome-Assembled Genomes (MAGs).</title>
        <authorList>
            <person name="Tran P."/>
        </authorList>
    </citation>
    <scope>NUCLEOTIDE SEQUENCE</scope>
    <source>
        <strain evidence="7">M_DeepCast_400m_m2_100</strain>
    </source>
</reference>
<name>A0A937XEZ4_UNCEI</name>
<dbReference type="InterPro" id="IPR058031">
    <property type="entry name" value="AAA_lid_NorR"/>
</dbReference>
<proteinExistence type="predicted"/>
<dbReference type="SUPFAM" id="SSF52540">
    <property type="entry name" value="P-loop containing nucleoside triphosphate hydrolases"/>
    <property type="match status" value="1"/>
</dbReference>
<organism evidence="7 8">
    <name type="scientific">Eiseniibacteriota bacterium</name>
    <dbReference type="NCBI Taxonomy" id="2212470"/>
    <lineage>
        <taxon>Bacteria</taxon>
        <taxon>Candidatus Eiseniibacteriota</taxon>
    </lineage>
</organism>
<evidence type="ECO:0000256" key="5">
    <source>
        <dbReference type="ARBA" id="ARBA00023163"/>
    </source>
</evidence>
<evidence type="ECO:0000313" key="8">
    <source>
        <dbReference type="Proteomes" id="UP000748308"/>
    </source>
</evidence>
<evidence type="ECO:0000256" key="3">
    <source>
        <dbReference type="ARBA" id="ARBA00023015"/>
    </source>
</evidence>